<dbReference type="PRINTS" id="PR00114">
    <property type="entry name" value="STPHPHTASE"/>
</dbReference>
<dbReference type="PANTHER" id="PTHR40942">
    <property type="match status" value="1"/>
</dbReference>
<evidence type="ECO:0000256" key="1">
    <source>
        <dbReference type="ARBA" id="ARBA00003413"/>
    </source>
</evidence>
<dbReference type="RefSeq" id="WP_309480937.1">
    <property type="nucleotide sequence ID" value="NZ_CP133720.1"/>
</dbReference>
<dbReference type="SUPFAM" id="SSF56300">
    <property type="entry name" value="Metallo-dependent phosphatases"/>
    <property type="match status" value="1"/>
</dbReference>
<evidence type="ECO:0000313" key="12">
    <source>
        <dbReference type="Proteomes" id="UP001181355"/>
    </source>
</evidence>
<evidence type="ECO:0000256" key="4">
    <source>
        <dbReference type="ARBA" id="ARBA00022801"/>
    </source>
</evidence>
<dbReference type="EMBL" id="CP133720">
    <property type="protein sequence ID" value="WMW79439.1"/>
    <property type="molecule type" value="Genomic_DNA"/>
</dbReference>
<evidence type="ECO:0000256" key="3">
    <source>
        <dbReference type="ARBA" id="ARBA00012506"/>
    </source>
</evidence>
<feature type="region of interest" description="Disordered" evidence="9">
    <location>
        <begin position="1"/>
        <end position="20"/>
    </location>
</feature>
<dbReference type="Proteomes" id="UP001181355">
    <property type="component" value="Chromosome"/>
</dbReference>
<dbReference type="InterPro" id="IPR029052">
    <property type="entry name" value="Metallo-depent_PP-like"/>
</dbReference>
<sequence length="301" mass="33906">MSDNIIATSKLKSDHKSEQNTHIVPETHKDVFVIGDVQGCYDQLRDLVQKIDDISPKARLLFAGDLINRGPKSLEVLRYVRALGTRAESVLGNHDLNLLAVAYGVRKAHTSDTLSEILEAPDRDELLHWLRHRPLALAIDTQHLLVHAGILPQWTAQQCLSYAQEIEQSLQSEHFVSLLRDMYGNEPALWSDDRTGIARQRCIINALTRLRFCDESGRMDFSIKEGSGQAPAHLHPWFELAQRQTLDHTIVFGHWSTLGLVLKDNLISLDTGCVWGGQLSAVRISDRLLIQVQSPQQFAPF</sequence>
<dbReference type="PIRSF" id="PIRSF000903">
    <property type="entry name" value="B5n-ttraPtase_sm"/>
    <property type="match status" value="1"/>
</dbReference>
<organism evidence="11 12">
    <name type="scientific">Undibacterium cyanobacteriorum</name>
    <dbReference type="NCBI Taxonomy" id="3073561"/>
    <lineage>
        <taxon>Bacteria</taxon>
        <taxon>Pseudomonadati</taxon>
        <taxon>Pseudomonadota</taxon>
        <taxon>Betaproteobacteria</taxon>
        <taxon>Burkholderiales</taxon>
        <taxon>Oxalobacteraceae</taxon>
        <taxon>Undibacterium</taxon>
    </lineage>
</organism>
<keyword evidence="4 11" id="KW-0378">Hydrolase</keyword>
<evidence type="ECO:0000256" key="7">
    <source>
        <dbReference type="ARBA" id="ARBA00033210"/>
    </source>
</evidence>
<keyword evidence="12" id="KW-1185">Reference proteome</keyword>
<dbReference type="NCBIfam" id="TIGR00668">
    <property type="entry name" value="apaH"/>
    <property type="match status" value="1"/>
</dbReference>
<comment type="catalytic activity">
    <reaction evidence="8">
        <text>P(1),P(4)-bis(5'-adenosyl) tetraphosphate + H2O = 2 ADP + 2 H(+)</text>
        <dbReference type="Rhea" id="RHEA:24252"/>
        <dbReference type="ChEBI" id="CHEBI:15377"/>
        <dbReference type="ChEBI" id="CHEBI:15378"/>
        <dbReference type="ChEBI" id="CHEBI:58141"/>
        <dbReference type="ChEBI" id="CHEBI:456216"/>
        <dbReference type="EC" id="3.6.1.41"/>
    </reaction>
</comment>
<evidence type="ECO:0000313" key="11">
    <source>
        <dbReference type="EMBL" id="WMW79439.1"/>
    </source>
</evidence>
<evidence type="ECO:0000256" key="2">
    <source>
        <dbReference type="ARBA" id="ARBA00005419"/>
    </source>
</evidence>
<dbReference type="EC" id="3.6.1.41" evidence="3"/>
<feature type="compositionally biased region" description="Basic and acidic residues" evidence="9">
    <location>
        <begin position="11"/>
        <end position="20"/>
    </location>
</feature>
<dbReference type="CDD" id="cd07422">
    <property type="entry name" value="MPP_ApaH"/>
    <property type="match status" value="1"/>
</dbReference>
<evidence type="ECO:0000256" key="8">
    <source>
        <dbReference type="ARBA" id="ARBA00049417"/>
    </source>
</evidence>
<proteinExistence type="inferred from homology"/>
<gene>
    <name evidence="11" type="ORF">RF679_12355</name>
</gene>
<dbReference type="InterPro" id="IPR004843">
    <property type="entry name" value="Calcineurin-like_PHP"/>
</dbReference>
<dbReference type="InterPro" id="IPR004617">
    <property type="entry name" value="ApaH"/>
</dbReference>
<dbReference type="NCBIfam" id="NF001204">
    <property type="entry name" value="PRK00166.1"/>
    <property type="match status" value="1"/>
</dbReference>
<dbReference type="Pfam" id="PF00149">
    <property type="entry name" value="Metallophos"/>
    <property type="match status" value="1"/>
</dbReference>
<dbReference type="GO" id="GO:0008803">
    <property type="term" value="F:bis(5'-nucleosyl)-tetraphosphatase (symmetrical) activity"/>
    <property type="evidence" value="ECO:0007669"/>
    <property type="project" value="UniProtKB-EC"/>
</dbReference>
<reference evidence="11" key="1">
    <citation type="submission" date="2023-09" db="EMBL/GenBank/DDBJ databases">
        <title>Undibacterium sp. 20NA77.5 isolated from freshwater.</title>
        <authorList>
            <person name="Le V."/>
            <person name="Ko S.-R."/>
            <person name="Ahn C.-Y."/>
            <person name="Oh H.-M."/>
        </authorList>
    </citation>
    <scope>NUCLEOTIDE SEQUENCE</scope>
    <source>
        <strain evidence="11">20NA77.5</strain>
    </source>
</reference>
<evidence type="ECO:0000256" key="5">
    <source>
        <dbReference type="ARBA" id="ARBA00031248"/>
    </source>
</evidence>
<comment type="function">
    <text evidence="1">Hydrolyzes diadenosine 5',5'''-P1,P4-tetraphosphate to yield ADP.</text>
</comment>
<evidence type="ECO:0000256" key="9">
    <source>
        <dbReference type="SAM" id="MobiDB-lite"/>
    </source>
</evidence>
<dbReference type="InterPro" id="IPR006186">
    <property type="entry name" value="Ser/Thr-sp_prot-phosphatase"/>
</dbReference>
<evidence type="ECO:0000259" key="10">
    <source>
        <dbReference type="Pfam" id="PF00149"/>
    </source>
</evidence>
<protein>
    <recommendedName>
        <fullName evidence="3">bis(5'-nucleosyl)-tetraphosphatase (symmetrical)</fullName>
        <ecNumber evidence="3">3.6.1.41</ecNumber>
    </recommendedName>
    <alternativeName>
        <fullName evidence="6">Ap4A hydrolase</fullName>
    </alternativeName>
    <alternativeName>
        <fullName evidence="5">Diadenosine 5',5'''-P1,P4-tetraphosphate pyrophosphohydrolase</fullName>
    </alternativeName>
    <alternativeName>
        <fullName evidence="7">Diadenosine tetraphosphatase</fullName>
    </alternativeName>
</protein>
<evidence type="ECO:0000256" key="6">
    <source>
        <dbReference type="ARBA" id="ARBA00032248"/>
    </source>
</evidence>
<dbReference type="PANTHER" id="PTHR40942:SF4">
    <property type="entry name" value="CYTOCHROME C5"/>
    <property type="match status" value="1"/>
</dbReference>
<comment type="similarity">
    <text evidence="2">Belongs to the Ap4A hydrolase family.</text>
</comment>
<name>A0ABY9RE43_9BURK</name>
<dbReference type="Gene3D" id="3.60.21.10">
    <property type="match status" value="1"/>
</dbReference>
<feature type="domain" description="Calcineurin-like phosphoesterase" evidence="10">
    <location>
        <begin position="31"/>
        <end position="168"/>
    </location>
</feature>
<accession>A0ABY9RE43</accession>